<sequence>MELDIFRTLWGVTAPLESYAEQLKSVGFTGVEARIAATSEERRAFRQALDNTGMEHIAILFTGGDVIPDQAETSADHLARMDRLLDAAAELSPRFINVLPGNDRWPMAEQVEFFGRAQELADKHGILCSFETHRGTSLYSPWVTLDLIRQLPQLQFTTDISHWVLVCERLLNHPKDDLSAFIDRVHHIQARVGYDQGPQVPHPDAPEYRGALEFHQSIWEAVWRKHIEKGYERSTLTTEFGPDGYLHHLPFTNVPVADLWSLNERMAIEERRHFNQFIQSV</sequence>
<organism evidence="2 3">
    <name type="scientific">Marinobacterium lutimaris</name>
    <dbReference type="NCBI Taxonomy" id="568106"/>
    <lineage>
        <taxon>Bacteria</taxon>
        <taxon>Pseudomonadati</taxon>
        <taxon>Pseudomonadota</taxon>
        <taxon>Gammaproteobacteria</taxon>
        <taxon>Oceanospirillales</taxon>
        <taxon>Oceanospirillaceae</taxon>
        <taxon>Marinobacterium</taxon>
    </lineage>
</organism>
<keyword evidence="2" id="KW-0413">Isomerase</keyword>
<dbReference type="Gene3D" id="3.20.20.150">
    <property type="entry name" value="Divalent-metal-dependent TIM barrel enzymes"/>
    <property type="match status" value="1"/>
</dbReference>
<dbReference type="Proteomes" id="UP000236745">
    <property type="component" value="Unassembled WGS sequence"/>
</dbReference>
<gene>
    <name evidence="2" type="ORF">SAMN05444390_1012014</name>
</gene>
<proteinExistence type="predicted"/>
<evidence type="ECO:0000259" key="1">
    <source>
        <dbReference type="Pfam" id="PF01261"/>
    </source>
</evidence>
<protein>
    <submittedName>
        <fullName evidence="2">Sugar phosphate isomerase/epimerase</fullName>
    </submittedName>
</protein>
<keyword evidence="3" id="KW-1185">Reference proteome</keyword>
<feature type="domain" description="Xylose isomerase-like TIM barrel" evidence="1">
    <location>
        <begin position="21"/>
        <end position="190"/>
    </location>
</feature>
<evidence type="ECO:0000313" key="3">
    <source>
        <dbReference type="Proteomes" id="UP000236745"/>
    </source>
</evidence>
<dbReference type="Pfam" id="PF01261">
    <property type="entry name" value="AP_endonuc_2"/>
    <property type="match status" value="1"/>
</dbReference>
<dbReference type="InterPro" id="IPR013022">
    <property type="entry name" value="Xyl_isomerase-like_TIM-brl"/>
</dbReference>
<dbReference type="PANTHER" id="PTHR12110">
    <property type="entry name" value="HYDROXYPYRUVATE ISOMERASE"/>
    <property type="match status" value="1"/>
</dbReference>
<dbReference type="InterPro" id="IPR050312">
    <property type="entry name" value="IolE/XylAMocC-like"/>
</dbReference>
<dbReference type="RefSeq" id="WP_104002868.1">
    <property type="nucleotide sequence ID" value="NZ_FNVQ01000001.1"/>
</dbReference>
<name>A0A1H5Z4M0_9GAMM</name>
<dbReference type="EMBL" id="FNVQ01000001">
    <property type="protein sequence ID" value="SEG31212.1"/>
    <property type="molecule type" value="Genomic_DNA"/>
</dbReference>
<dbReference type="OrthoDB" id="2555274at2"/>
<dbReference type="InterPro" id="IPR036237">
    <property type="entry name" value="Xyl_isomerase-like_sf"/>
</dbReference>
<reference evidence="2 3" key="1">
    <citation type="submission" date="2016-10" db="EMBL/GenBank/DDBJ databases">
        <authorList>
            <person name="de Groot N.N."/>
        </authorList>
    </citation>
    <scope>NUCLEOTIDE SEQUENCE [LARGE SCALE GENOMIC DNA]</scope>
    <source>
        <strain evidence="2 3">DSM 22012</strain>
    </source>
</reference>
<evidence type="ECO:0000313" key="2">
    <source>
        <dbReference type="EMBL" id="SEG31212.1"/>
    </source>
</evidence>
<dbReference type="SUPFAM" id="SSF51658">
    <property type="entry name" value="Xylose isomerase-like"/>
    <property type="match status" value="1"/>
</dbReference>
<dbReference type="GO" id="GO:0016853">
    <property type="term" value="F:isomerase activity"/>
    <property type="evidence" value="ECO:0007669"/>
    <property type="project" value="UniProtKB-KW"/>
</dbReference>
<accession>A0A1H5Z4M0</accession>
<dbReference type="AlphaFoldDB" id="A0A1H5Z4M0"/>